<feature type="region of interest" description="Disordered" evidence="1">
    <location>
        <begin position="32"/>
        <end position="61"/>
    </location>
</feature>
<protein>
    <submittedName>
        <fullName evidence="3">Uncharacterized protein</fullName>
    </submittedName>
</protein>
<comment type="caution">
    <text evidence="3">The sequence shown here is derived from an EMBL/GenBank/DDBJ whole genome shotgun (WGS) entry which is preliminary data.</text>
</comment>
<feature type="chain" id="PRO_5040267170" evidence="2">
    <location>
        <begin position="28"/>
        <end position="112"/>
    </location>
</feature>
<evidence type="ECO:0000256" key="2">
    <source>
        <dbReference type="SAM" id="SignalP"/>
    </source>
</evidence>
<gene>
    <name evidence="3" type="ORF">O181_075761</name>
</gene>
<evidence type="ECO:0000313" key="3">
    <source>
        <dbReference type="EMBL" id="MBW0536046.1"/>
    </source>
</evidence>
<feature type="compositionally biased region" description="Polar residues" evidence="1">
    <location>
        <begin position="39"/>
        <end position="50"/>
    </location>
</feature>
<accession>A0A9Q3FF45</accession>
<proteinExistence type="predicted"/>
<sequence length="112" mass="12407">MKYFRSPFVRLGAWVMLIAMMAQIIRGSNTTAWDEGNKESATPSENVQQEAKNKPKDHHGCFMTRKGGHHHCKVGLCKSAGGHCSRKHKANCRFHNPNGAYECVSCTCKASA</sequence>
<dbReference type="Proteomes" id="UP000765509">
    <property type="component" value="Unassembled WGS sequence"/>
</dbReference>
<organism evidence="3 4">
    <name type="scientific">Austropuccinia psidii MF-1</name>
    <dbReference type="NCBI Taxonomy" id="1389203"/>
    <lineage>
        <taxon>Eukaryota</taxon>
        <taxon>Fungi</taxon>
        <taxon>Dikarya</taxon>
        <taxon>Basidiomycota</taxon>
        <taxon>Pucciniomycotina</taxon>
        <taxon>Pucciniomycetes</taxon>
        <taxon>Pucciniales</taxon>
        <taxon>Sphaerophragmiaceae</taxon>
        <taxon>Austropuccinia</taxon>
    </lineage>
</organism>
<name>A0A9Q3FF45_9BASI</name>
<feature type="signal peptide" evidence="2">
    <location>
        <begin position="1"/>
        <end position="27"/>
    </location>
</feature>
<dbReference type="AlphaFoldDB" id="A0A9Q3FF45"/>
<keyword evidence="4" id="KW-1185">Reference proteome</keyword>
<evidence type="ECO:0000313" key="4">
    <source>
        <dbReference type="Proteomes" id="UP000765509"/>
    </source>
</evidence>
<feature type="compositionally biased region" description="Basic and acidic residues" evidence="1">
    <location>
        <begin position="51"/>
        <end position="60"/>
    </location>
</feature>
<dbReference type="EMBL" id="AVOT02040813">
    <property type="protein sequence ID" value="MBW0536046.1"/>
    <property type="molecule type" value="Genomic_DNA"/>
</dbReference>
<keyword evidence="2" id="KW-0732">Signal</keyword>
<reference evidence="3" key="1">
    <citation type="submission" date="2021-03" db="EMBL/GenBank/DDBJ databases">
        <title>Draft genome sequence of rust myrtle Austropuccinia psidii MF-1, a brazilian biotype.</title>
        <authorList>
            <person name="Quecine M.C."/>
            <person name="Pachon D.M.R."/>
            <person name="Bonatelli M.L."/>
            <person name="Correr F.H."/>
            <person name="Franceschini L.M."/>
            <person name="Leite T.F."/>
            <person name="Margarido G.R.A."/>
            <person name="Almeida C.A."/>
            <person name="Ferrarezi J.A."/>
            <person name="Labate C.A."/>
        </authorList>
    </citation>
    <scope>NUCLEOTIDE SEQUENCE</scope>
    <source>
        <strain evidence="3">MF-1</strain>
    </source>
</reference>
<evidence type="ECO:0000256" key="1">
    <source>
        <dbReference type="SAM" id="MobiDB-lite"/>
    </source>
</evidence>